<dbReference type="PANTHER" id="PTHR30399:SF1">
    <property type="entry name" value="UTP PYROPHOSPHATASE"/>
    <property type="match status" value="1"/>
</dbReference>
<reference evidence="2 3" key="1">
    <citation type="journal article" date="2015" name="Genome Announc.">
        <title>Expanding the biotechnology potential of lactobacilli through comparative genomics of 213 strains and associated genera.</title>
        <authorList>
            <person name="Sun Z."/>
            <person name="Harris H.M."/>
            <person name="McCann A."/>
            <person name="Guo C."/>
            <person name="Argimon S."/>
            <person name="Zhang W."/>
            <person name="Yang X."/>
            <person name="Jeffery I.B."/>
            <person name="Cooney J.C."/>
            <person name="Kagawa T.F."/>
            <person name="Liu W."/>
            <person name="Song Y."/>
            <person name="Salvetti E."/>
            <person name="Wrobel A."/>
            <person name="Rasinkangas P."/>
            <person name="Parkhill J."/>
            <person name="Rea M.C."/>
            <person name="O'Sullivan O."/>
            <person name="Ritari J."/>
            <person name="Douillard F.P."/>
            <person name="Paul Ross R."/>
            <person name="Yang R."/>
            <person name="Briner A.E."/>
            <person name="Felis G.E."/>
            <person name="de Vos W.M."/>
            <person name="Barrangou R."/>
            <person name="Klaenhammer T.R."/>
            <person name="Caufield P.W."/>
            <person name="Cui Y."/>
            <person name="Zhang H."/>
            <person name="O'Toole P.W."/>
        </authorList>
    </citation>
    <scope>NUCLEOTIDE SEQUENCE [LARGE SCALE GENOMIC DNA]</scope>
    <source>
        <strain evidence="2 3">DSM 20405</strain>
    </source>
</reference>
<dbReference type="PANTHER" id="PTHR30399">
    <property type="entry name" value="UNCHARACTERIZED PROTEIN YGJP"/>
    <property type="match status" value="1"/>
</dbReference>
<dbReference type="Gene3D" id="3.30.2010.10">
    <property type="entry name" value="Metalloproteases ('zincins'), catalytic domain"/>
    <property type="match status" value="1"/>
</dbReference>
<organism evidence="2 3">
    <name type="scientific">Kandleria vitulina DSM 20405</name>
    <dbReference type="NCBI Taxonomy" id="1410657"/>
    <lineage>
        <taxon>Bacteria</taxon>
        <taxon>Bacillati</taxon>
        <taxon>Bacillota</taxon>
        <taxon>Erysipelotrichia</taxon>
        <taxon>Erysipelotrichales</taxon>
        <taxon>Coprobacillaceae</taxon>
        <taxon>Kandleria</taxon>
    </lineage>
</organism>
<dbReference type="PATRIC" id="fig|1410657.5.peg.1350"/>
<evidence type="ECO:0000313" key="2">
    <source>
        <dbReference type="EMBL" id="KRN47894.1"/>
    </source>
</evidence>
<dbReference type="EMBL" id="JQBL01000033">
    <property type="protein sequence ID" value="KRN47894.1"/>
    <property type="molecule type" value="Genomic_DNA"/>
</dbReference>
<dbReference type="InterPro" id="IPR053136">
    <property type="entry name" value="UTP_pyrophosphatase-like"/>
</dbReference>
<dbReference type="InterPro" id="IPR002725">
    <property type="entry name" value="YgjP-like_metallopeptidase"/>
</dbReference>
<name>A0A0R2H8E5_9FIRM</name>
<dbReference type="AlphaFoldDB" id="A0A0R2H8E5"/>
<evidence type="ECO:0000313" key="3">
    <source>
        <dbReference type="Proteomes" id="UP000051841"/>
    </source>
</evidence>
<keyword evidence="3" id="KW-1185">Reference proteome</keyword>
<dbReference type="Pfam" id="PF01863">
    <property type="entry name" value="YgjP-like"/>
    <property type="match status" value="1"/>
</dbReference>
<feature type="domain" description="YgjP-like metallopeptidase" evidence="1">
    <location>
        <begin position="25"/>
        <end position="218"/>
    </location>
</feature>
<comment type="caution">
    <text evidence="2">The sequence shown here is derived from an EMBL/GenBank/DDBJ whole genome shotgun (WGS) entry which is preliminary data.</text>
</comment>
<protein>
    <recommendedName>
        <fullName evidence="1">YgjP-like metallopeptidase domain-containing protein</fullName>
    </recommendedName>
</protein>
<dbReference type="CDD" id="cd07344">
    <property type="entry name" value="M48_yhfN_like"/>
    <property type="match status" value="1"/>
</dbReference>
<accession>A0A0R2H8E5</accession>
<dbReference type="Proteomes" id="UP000051841">
    <property type="component" value="Unassembled WGS sequence"/>
</dbReference>
<sequence length="221" mass="26393">MRDMKQSIILNNKEYPYTVTFKKMRSIIVKVRAGQLIVSAPYYTAIETIDSLIQKNKEKLIKSMESYKPYLSVEDHYVYVFGKKYELVIRDLGKKICRIHDDKLYVYSRNVEGAFEQFAKELLYQYLSKKIEASLPLFSKNHVKIEIKKYKGRWGSCFYKVNKVSFNLSLIHLKKELIDYVIMHELTHFIEANHSKRFYHELAMRMPDYLIRQNALKETHV</sequence>
<gene>
    <name evidence="2" type="ORF">IV49_GL001306</name>
</gene>
<proteinExistence type="predicted"/>
<evidence type="ECO:0000259" key="1">
    <source>
        <dbReference type="Pfam" id="PF01863"/>
    </source>
</evidence>